<dbReference type="Proteomes" id="UP001320119">
    <property type="component" value="Chromosome"/>
</dbReference>
<evidence type="ECO:0000256" key="1">
    <source>
        <dbReference type="SAM" id="SignalP"/>
    </source>
</evidence>
<keyword evidence="4" id="KW-1185">Reference proteome</keyword>
<feature type="signal peptide" evidence="1">
    <location>
        <begin position="1"/>
        <end position="23"/>
    </location>
</feature>
<dbReference type="EMBL" id="AP023086">
    <property type="protein sequence ID" value="BCD95911.1"/>
    <property type="molecule type" value="Genomic_DNA"/>
</dbReference>
<dbReference type="RefSeq" id="WP_236985408.1">
    <property type="nucleotide sequence ID" value="NZ_AP023086.1"/>
</dbReference>
<dbReference type="InterPro" id="IPR010502">
    <property type="entry name" value="Carb-bd_dom_fam9"/>
</dbReference>
<dbReference type="GO" id="GO:0016052">
    <property type="term" value="P:carbohydrate catabolic process"/>
    <property type="evidence" value="ECO:0007669"/>
    <property type="project" value="InterPro"/>
</dbReference>
<dbReference type="KEGG" id="marq:MARGE09_P0110"/>
<name>A0AAN2BII6_9GAMM</name>
<dbReference type="Pfam" id="PF06452">
    <property type="entry name" value="CBM9_1"/>
    <property type="match status" value="1"/>
</dbReference>
<organism evidence="3 4">
    <name type="scientific">Marinagarivorans cellulosilyticus</name>
    <dbReference type="NCBI Taxonomy" id="2721545"/>
    <lineage>
        <taxon>Bacteria</taxon>
        <taxon>Pseudomonadati</taxon>
        <taxon>Pseudomonadota</taxon>
        <taxon>Gammaproteobacteria</taxon>
        <taxon>Cellvibrionales</taxon>
        <taxon>Cellvibrionaceae</taxon>
        <taxon>Marinagarivorans</taxon>
    </lineage>
</organism>
<reference evidence="3 4" key="1">
    <citation type="journal article" date="2022" name="IScience">
        <title>An ultrasensitive nanofiber-based assay for enzymatic hydrolysis and deep-sea microbial degradation of cellulose.</title>
        <authorList>
            <person name="Tsudome M."/>
            <person name="Tachioka M."/>
            <person name="Miyazaki M."/>
            <person name="Uchimura K."/>
            <person name="Tsuda M."/>
            <person name="Takaki Y."/>
            <person name="Deguchi S."/>
        </authorList>
    </citation>
    <scope>NUCLEOTIDE SEQUENCE [LARGE SCALE GENOMIC DNA]</scope>
    <source>
        <strain evidence="3 4">GE09</strain>
    </source>
</reference>
<sequence>MKPIKTILASAILACSTTTMSYAFDNGVNPTYEAPKVNRAPKIDGVVDNKLWDAAPWRDVAYTIIDSASAGDPAPEDISGRYKVVWTHSAIYLLAEISDDRLSDDYPNPFDNWWNEDTLEIFIDEDNSGGYHGWEPVAGDPMAEHNAYAYHIGLDNQALDIGPNADLEVGPQMYPEHITARWKRDNDSHKIIWEVKIKVFDDTYLPGMNPAQLAMSRQWLHAGKTLGFMVSLIDADGTDLDNNGGQDREYFLGDVDVPVWQEADGGFPMPDWMGKNRGWVDASVFGNLKLVR</sequence>
<dbReference type="AlphaFoldDB" id="A0AAN2BII6"/>
<dbReference type="GO" id="GO:0004553">
    <property type="term" value="F:hydrolase activity, hydrolyzing O-glycosyl compounds"/>
    <property type="evidence" value="ECO:0007669"/>
    <property type="project" value="InterPro"/>
</dbReference>
<proteinExistence type="predicted"/>
<dbReference type="SUPFAM" id="SSF49344">
    <property type="entry name" value="CBD9-like"/>
    <property type="match status" value="1"/>
</dbReference>
<accession>A0AAN2BII6</accession>
<keyword evidence="1" id="KW-0732">Signal</keyword>
<evidence type="ECO:0000259" key="2">
    <source>
        <dbReference type="Pfam" id="PF06452"/>
    </source>
</evidence>
<protein>
    <recommendedName>
        <fullName evidence="2">Carbohydrate-binding domain-containing protein</fullName>
    </recommendedName>
</protein>
<feature type="chain" id="PRO_5042900223" description="Carbohydrate-binding domain-containing protein" evidence="1">
    <location>
        <begin position="24"/>
        <end position="292"/>
    </location>
</feature>
<feature type="domain" description="Carbohydrate-binding" evidence="2">
    <location>
        <begin position="43"/>
        <end position="291"/>
    </location>
</feature>
<dbReference type="GO" id="GO:0030246">
    <property type="term" value="F:carbohydrate binding"/>
    <property type="evidence" value="ECO:0007669"/>
    <property type="project" value="InterPro"/>
</dbReference>
<evidence type="ECO:0000313" key="3">
    <source>
        <dbReference type="EMBL" id="BCD95911.1"/>
    </source>
</evidence>
<dbReference type="Gene3D" id="2.60.40.1190">
    <property type="match status" value="1"/>
</dbReference>
<gene>
    <name evidence="3" type="ORF">MARGE09_P0110</name>
</gene>
<evidence type="ECO:0000313" key="4">
    <source>
        <dbReference type="Proteomes" id="UP001320119"/>
    </source>
</evidence>